<proteinExistence type="predicted"/>
<dbReference type="EMBL" id="JACHHP010000001">
    <property type="protein sequence ID" value="MBB5207068.1"/>
    <property type="molecule type" value="Genomic_DNA"/>
</dbReference>
<gene>
    <name evidence="1" type="ORF">HNQ52_000584</name>
</gene>
<reference evidence="1 2" key="1">
    <citation type="submission" date="2020-08" db="EMBL/GenBank/DDBJ databases">
        <title>Genomic Encyclopedia of Type Strains, Phase IV (KMG-IV): sequencing the most valuable type-strain genomes for metagenomic binning, comparative biology and taxonomic classification.</title>
        <authorList>
            <person name="Goeker M."/>
        </authorList>
    </citation>
    <scope>NUCLEOTIDE SEQUENCE [LARGE SCALE GENOMIC DNA]</scope>
    <source>
        <strain evidence="1 2">DSM 24163</strain>
    </source>
</reference>
<accession>A0A7W8FZW3</accession>
<keyword evidence="2" id="KW-1185">Reference proteome</keyword>
<evidence type="ECO:0000313" key="2">
    <source>
        <dbReference type="Proteomes" id="UP000521199"/>
    </source>
</evidence>
<dbReference type="Proteomes" id="UP000521199">
    <property type="component" value="Unassembled WGS sequence"/>
</dbReference>
<sequence>MVTRQRRWVPAFAGMTVVWATRVLAGLRSGT</sequence>
<comment type="caution">
    <text evidence="1">The sequence shown here is derived from an EMBL/GenBank/DDBJ whole genome shotgun (WGS) entry which is preliminary data.</text>
</comment>
<organism evidence="1 2">
    <name type="scientific">Chiayiivirga flava</name>
    <dbReference type="NCBI Taxonomy" id="659595"/>
    <lineage>
        <taxon>Bacteria</taxon>
        <taxon>Pseudomonadati</taxon>
        <taxon>Pseudomonadota</taxon>
        <taxon>Gammaproteobacteria</taxon>
        <taxon>Lysobacterales</taxon>
        <taxon>Lysobacteraceae</taxon>
        <taxon>Chiayiivirga</taxon>
    </lineage>
</organism>
<name>A0A7W8FZW3_9GAMM</name>
<dbReference type="AlphaFoldDB" id="A0A7W8FZW3"/>
<protein>
    <submittedName>
        <fullName evidence="1">Uncharacterized protein</fullName>
    </submittedName>
</protein>
<evidence type="ECO:0000313" key="1">
    <source>
        <dbReference type="EMBL" id="MBB5207068.1"/>
    </source>
</evidence>